<evidence type="ECO:0000256" key="2">
    <source>
        <dbReference type="ARBA" id="ARBA00022814"/>
    </source>
</evidence>
<dbReference type="EMBL" id="FRAA01000011">
    <property type="protein sequence ID" value="SHK90668.1"/>
    <property type="molecule type" value="Genomic_DNA"/>
</dbReference>
<dbReference type="GO" id="GO:0005829">
    <property type="term" value="C:cytosol"/>
    <property type="evidence" value="ECO:0007669"/>
    <property type="project" value="TreeGrafter"/>
</dbReference>
<dbReference type="Gene3D" id="1.10.940.10">
    <property type="entry name" value="NusB-like"/>
    <property type="match status" value="1"/>
</dbReference>
<protein>
    <submittedName>
        <fullName evidence="7">NusB antitermination factor</fullName>
    </submittedName>
</protein>
<sequence>MLNRRSLRIKGMQSIFAYHTTKEADYNICKKKAQDQFLPDLNSMEVQDKEGLAKDREVVAKTYDQIHESGIDSLEEGIKPEIIKEAKFFLREWQNKQEENKQHFRKRMISDLSTIYDDYIKLLYLIVEIEELISAQKSKKGIEHNNFAKNTLIKSLKNCEEFQVEVSKKKIAWDSDLIRSWHKEFLKPEEFYEEYDNMAPTKFEDDQEICLKIYKAIIFKNERVNEYFEALDIGWEENKPILKSMVLKTLKSIDETGSEPLLMELSKNWDEDLTFLKELYDMTIDDESDLEGLIKEKSKNWEIDRVAITDRIILEMALSEMTHFPSIPVKVTINEYIELSKQYSTPKSKQFVNGLLDVLSVDLQKQGRIKKSGRGLLDNK</sequence>
<evidence type="ECO:0000256" key="5">
    <source>
        <dbReference type="ARBA" id="ARBA00023163"/>
    </source>
</evidence>
<dbReference type="InterPro" id="IPR035926">
    <property type="entry name" value="NusB-like_sf"/>
</dbReference>
<accession>A0A1M6WAI1</accession>
<feature type="domain" description="NusB/RsmB/TIM44" evidence="6">
    <location>
        <begin position="267"/>
        <end position="357"/>
    </location>
</feature>
<keyword evidence="3" id="KW-0694">RNA-binding</keyword>
<dbReference type="InterPro" id="IPR006027">
    <property type="entry name" value="NusB_RsmB_TIM44"/>
</dbReference>
<dbReference type="InterPro" id="IPR011605">
    <property type="entry name" value="NusB_fam"/>
</dbReference>
<reference evidence="8" key="1">
    <citation type="submission" date="2016-11" db="EMBL/GenBank/DDBJ databases">
        <authorList>
            <person name="Varghese N."/>
            <person name="Submissions S."/>
        </authorList>
    </citation>
    <scope>NUCLEOTIDE SEQUENCE [LARGE SCALE GENOMIC DNA]</scope>
    <source>
        <strain evidence="8">DSM 26134</strain>
    </source>
</reference>
<dbReference type="GO" id="GO:0006353">
    <property type="term" value="P:DNA-templated transcription termination"/>
    <property type="evidence" value="ECO:0007669"/>
    <property type="project" value="InterPro"/>
</dbReference>
<evidence type="ECO:0000256" key="1">
    <source>
        <dbReference type="ARBA" id="ARBA00005952"/>
    </source>
</evidence>
<dbReference type="AlphaFoldDB" id="A0A1M6WAI1"/>
<dbReference type="Proteomes" id="UP000184474">
    <property type="component" value="Unassembled WGS sequence"/>
</dbReference>
<dbReference type="STRING" id="156994.SAMN04488028_11119"/>
<evidence type="ECO:0000256" key="3">
    <source>
        <dbReference type="ARBA" id="ARBA00022884"/>
    </source>
</evidence>
<keyword evidence="5" id="KW-0804">Transcription</keyword>
<evidence type="ECO:0000256" key="4">
    <source>
        <dbReference type="ARBA" id="ARBA00023015"/>
    </source>
</evidence>
<dbReference type="SUPFAM" id="SSF48013">
    <property type="entry name" value="NusB-like"/>
    <property type="match status" value="1"/>
</dbReference>
<dbReference type="PANTHER" id="PTHR11078">
    <property type="entry name" value="N UTILIZATION SUBSTANCE PROTEIN B-RELATED"/>
    <property type="match status" value="1"/>
</dbReference>
<keyword evidence="4" id="KW-0805">Transcription regulation</keyword>
<dbReference type="Pfam" id="PF01029">
    <property type="entry name" value="NusB"/>
    <property type="match status" value="1"/>
</dbReference>
<organism evidence="7 8">
    <name type="scientific">Reichenbachiella agariperforans</name>
    <dbReference type="NCBI Taxonomy" id="156994"/>
    <lineage>
        <taxon>Bacteria</taxon>
        <taxon>Pseudomonadati</taxon>
        <taxon>Bacteroidota</taxon>
        <taxon>Cytophagia</taxon>
        <taxon>Cytophagales</taxon>
        <taxon>Reichenbachiellaceae</taxon>
        <taxon>Reichenbachiella</taxon>
    </lineage>
</organism>
<dbReference type="GO" id="GO:0031564">
    <property type="term" value="P:transcription antitermination"/>
    <property type="evidence" value="ECO:0007669"/>
    <property type="project" value="UniProtKB-KW"/>
</dbReference>
<name>A0A1M6WAI1_REIAG</name>
<evidence type="ECO:0000259" key="6">
    <source>
        <dbReference type="Pfam" id="PF01029"/>
    </source>
</evidence>
<evidence type="ECO:0000313" key="7">
    <source>
        <dbReference type="EMBL" id="SHK90668.1"/>
    </source>
</evidence>
<comment type="similarity">
    <text evidence="1">Belongs to the NusB family.</text>
</comment>
<proteinExistence type="inferred from homology"/>
<dbReference type="NCBIfam" id="TIGR01951">
    <property type="entry name" value="nusB"/>
    <property type="match status" value="1"/>
</dbReference>
<keyword evidence="2" id="KW-0889">Transcription antitermination</keyword>
<evidence type="ECO:0000313" key="8">
    <source>
        <dbReference type="Proteomes" id="UP000184474"/>
    </source>
</evidence>
<dbReference type="GO" id="GO:0003723">
    <property type="term" value="F:RNA binding"/>
    <property type="evidence" value="ECO:0007669"/>
    <property type="project" value="UniProtKB-KW"/>
</dbReference>
<gene>
    <name evidence="7" type="ORF">SAMN04488028_11119</name>
</gene>
<keyword evidence="8" id="KW-1185">Reference proteome</keyword>
<dbReference type="PANTHER" id="PTHR11078:SF3">
    <property type="entry name" value="ANTITERMINATION NUSB DOMAIN-CONTAINING PROTEIN"/>
    <property type="match status" value="1"/>
</dbReference>